<proteinExistence type="predicted"/>
<evidence type="ECO:0000256" key="1">
    <source>
        <dbReference type="SAM" id="MobiDB-lite"/>
    </source>
</evidence>
<evidence type="ECO:0000313" key="3">
    <source>
        <dbReference type="Proteomes" id="UP000548476"/>
    </source>
</evidence>
<gene>
    <name evidence="2" type="ORF">HNR73_001330</name>
</gene>
<accession>A0A841FNG3</accession>
<dbReference type="AlphaFoldDB" id="A0A841FNG3"/>
<dbReference type="EMBL" id="JACHGT010000003">
    <property type="protein sequence ID" value="MBB6033480.1"/>
    <property type="molecule type" value="Genomic_DNA"/>
</dbReference>
<evidence type="ECO:0000313" key="2">
    <source>
        <dbReference type="EMBL" id="MBB6033480.1"/>
    </source>
</evidence>
<dbReference type="Proteomes" id="UP000548476">
    <property type="component" value="Unassembled WGS sequence"/>
</dbReference>
<keyword evidence="3" id="KW-1185">Reference proteome</keyword>
<dbReference type="RefSeq" id="WP_184786390.1">
    <property type="nucleotide sequence ID" value="NZ_BONT01000015.1"/>
</dbReference>
<feature type="region of interest" description="Disordered" evidence="1">
    <location>
        <begin position="32"/>
        <end position="112"/>
    </location>
</feature>
<reference evidence="2 3" key="1">
    <citation type="submission" date="2020-08" db="EMBL/GenBank/DDBJ databases">
        <title>Genomic Encyclopedia of Type Strains, Phase IV (KMG-IV): sequencing the most valuable type-strain genomes for metagenomic binning, comparative biology and taxonomic classification.</title>
        <authorList>
            <person name="Goeker M."/>
        </authorList>
    </citation>
    <scope>NUCLEOTIDE SEQUENCE [LARGE SCALE GENOMIC DNA]</scope>
    <source>
        <strain evidence="2 3">YIM 65646</strain>
    </source>
</reference>
<feature type="compositionally biased region" description="Basic and acidic residues" evidence="1">
    <location>
        <begin position="96"/>
        <end position="112"/>
    </location>
</feature>
<protein>
    <submittedName>
        <fullName evidence="2">Uncharacterized protein</fullName>
    </submittedName>
</protein>
<organism evidence="2 3">
    <name type="scientific">Phytomonospora endophytica</name>
    <dbReference type="NCBI Taxonomy" id="714109"/>
    <lineage>
        <taxon>Bacteria</taxon>
        <taxon>Bacillati</taxon>
        <taxon>Actinomycetota</taxon>
        <taxon>Actinomycetes</taxon>
        <taxon>Micromonosporales</taxon>
        <taxon>Micromonosporaceae</taxon>
        <taxon>Phytomonospora</taxon>
    </lineage>
</organism>
<comment type="caution">
    <text evidence="2">The sequence shown here is derived from an EMBL/GenBank/DDBJ whole genome shotgun (WGS) entry which is preliminary data.</text>
</comment>
<name>A0A841FNG3_9ACTN</name>
<sequence length="112" mass="12768">MPFHVRECVEGAQLLASGLDVVREQQPVREPPAHGLHLAGVDGHHRQHGHRLDHRPEPSAPVEQQHRLDRRAARGPVPHRWNVGRQGEVELTAHQSPEERHVRPELVDHEMP</sequence>